<organism evidence="2 3">
    <name type="scientific">Rasamsonia emersonii (strain ATCC 16479 / CBS 393.64 / IMI 116815)</name>
    <dbReference type="NCBI Taxonomy" id="1408163"/>
    <lineage>
        <taxon>Eukaryota</taxon>
        <taxon>Fungi</taxon>
        <taxon>Dikarya</taxon>
        <taxon>Ascomycota</taxon>
        <taxon>Pezizomycotina</taxon>
        <taxon>Eurotiomycetes</taxon>
        <taxon>Eurotiomycetidae</taxon>
        <taxon>Eurotiales</taxon>
        <taxon>Trichocomaceae</taxon>
        <taxon>Rasamsonia</taxon>
    </lineage>
</organism>
<feature type="compositionally biased region" description="Basic residues" evidence="1">
    <location>
        <begin position="53"/>
        <end position="73"/>
    </location>
</feature>
<accession>A0A0F4YI92</accession>
<evidence type="ECO:0000256" key="1">
    <source>
        <dbReference type="SAM" id="MobiDB-lite"/>
    </source>
</evidence>
<protein>
    <submittedName>
        <fullName evidence="2">Uncharacterized protein</fullName>
    </submittedName>
</protein>
<feature type="compositionally biased region" description="Basic and acidic residues" evidence="1">
    <location>
        <begin position="74"/>
        <end position="89"/>
    </location>
</feature>
<dbReference type="RefSeq" id="XP_013323915.1">
    <property type="nucleotide sequence ID" value="XM_013468461.1"/>
</dbReference>
<reference evidence="2 3" key="1">
    <citation type="submission" date="2015-04" db="EMBL/GenBank/DDBJ databases">
        <authorList>
            <person name="Heijne W.H."/>
            <person name="Fedorova N.D."/>
            <person name="Nierman W.C."/>
            <person name="Vollebregt A.W."/>
            <person name="Zhao Z."/>
            <person name="Wu L."/>
            <person name="Kumar M."/>
            <person name="Stam H."/>
            <person name="van den Berg M.A."/>
            <person name="Pel H.J."/>
        </authorList>
    </citation>
    <scope>NUCLEOTIDE SEQUENCE [LARGE SCALE GENOMIC DNA]</scope>
    <source>
        <strain evidence="2 3">CBS 393.64</strain>
    </source>
</reference>
<comment type="caution">
    <text evidence="2">The sequence shown here is derived from an EMBL/GenBank/DDBJ whole genome shotgun (WGS) entry which is preliminary data.</text>
</comment>
<dbReference type="GeneID" id="25321015"/>
<evidence type="ECO:0000313" key="3">
    <source>
        <dbReference type="Proteomes" id="UP000053958"/>
    </source>
</evidence>
<proteinExistence type="predicted"/>
<gene>
    <name evidence="2" type="ORF">T310_8899</name>
</gene>
<dbReference type="Proteomes" id="UP000053958">
    <property type="component" value="Unassembled WGS sequence"/>
</dbReference>
<feature type="region of interest" description="Disordered" evidence="1">
    <location>
        <begin position="41"/>
        <end position="92"/>
    </location>
</feature>
<sequence length="113" mass="12826">KCCKCFKTSPSGSSARSTCAPVCQKYTSVSLSADMLVGCRPLPGRRSAPRQTRASRRRRGKRLARGRCLCHRSVRNEEKKKRRNEDRKRTLAKVQRCQRLPRILPVAVDAKSN</sequence>
<evidence type="ECO:0000313" key="2">
    <source>
        <dbReference type="EMBL" id="KKA17303.1"/>
    </source>
</evidence>
<feature type="non-terminal residue" evidence="2">
    <location>
        <position position="1"/>
    </location>
</feature>
<dbReference type="EMBL" id="LASV01000672">
    <property type="protein sequence ID" value="KKA17303.1"/>
    <property type="molecule type" value="Genomic_DNA"/>
</dbReference>
<dbReference type="AlphaFoldDB" id="A0A0F4YI92"/>
<keyword evidence="3" id="KW-1185">Reference proteome</keyword>
<name>A0A0F4YI92_RASE3</name>